<dbReference type="AlphaFoldDB" id="A0A5N0TEL8"/>
<dbReference type="SUPFAM" id="SSF46785">
    <property type="entry name" value="Winged helix' DNA-binding domain"/>
    <property type="match status" value="1"/>
</dbReference>
<dbReference type="SMART" id="SM00347">
    <property type="entry name" value="HTH_MARR"/>
    <property type="match status" value="1"/>
</dbReference>
<dbReference type="PANTHER" id="PTHR33164">
    <property type="entry name" value="TRANSCRIPTIONAL REGULATOR, MARR FAMILY"/>
    <property type="match status" value="1"/>
</dbReference>
<dbReference type="Pfam" id="PF12802">
    <property type="entry name" value="MarR_2"/>
    <property type="match status" value="1"/>
</dbReference>
<gene>
    <name evidence="3" type="ORF">F6B40_12130</name>
</gene>
<sequence>MTSAAHPIDSAQAPAEGDPGRPERVARLVEQLRLVDAQLVRQRSSPSGFSDADRAVIRLILEETARGSEITPSFIAARLHLTPPAVTAIVDRLSRAGIATVSPHPTDRRKKLVTPLDDSIDADHVDPLTSRLRALAARLSPEDSAVIADFLQDVLTAISAR</sequence>
<dbReference type="GO" id="GO:0003700">
    <property type="term" value="F:DNA-binding transcription factor activity"/>
    <property type="evidence" value="ECO:0007669"/>
    <property type="project" value="InterPro"/>
</dbReference>
<proteinExistence type="predicted"/>
<dbReference type="InterPro" id="IPR000835">
    <property type="entry name" value="HTH_MarR-typ"/>
</dbReference>
<accession>A0A5N0TEL8</accession>
<evidence type="ECO:0000313" key="4">
    <source>
        <dbReference type="Proteomes" id="UP000326838"/>
    </source>
</evidence>
<dbReference type="EMBL" id="VYUY01000016">
    <property type="protein sequence ID" value="KAA9131739.1"/>
    <property type="molecule type" value="Genomic_DNA"/>
</dbReference>
<comment type="caution">
    <text evidence="3">The sequence shown here is derived from an EMBL/GenBank/DDBJ whole genome shotgun (WGS) entry which is preliminary data.</text>
</comment>
<dbReference type="PANTHER" id="PTHR33164:SF43">
    <property type="entry name" value="HTH-TYPE TRANSCRIPTIONAL REPRESSOR YETL"/>
    <property type="match status" value="1"/>
</dbReference>
<dbReference type="GO" id="GO:0006950">
    <property type="term" value="P:response to stress"/>
    <property type="evidence" value="ECO:0007669"/>
    <property type="project" value="TreeGrafter"/>
</dbReference>
<dbReference type="Proteomes" id="UP000326838">
    <property type="component" value="Unassembled WGS sequence"/>
</dbReference>
<dbReference type="RefSeq" id="WP_150894419.1">
    <property type="nucleotide sequence ID" value="NZ_VYUY01000016.1"/>
</dbReference>
<evidence type="ECO:0000313" key="3">
    <source>
        <dbReference type="EMBL" id="KAA9131739.1"/>
    </source>
</evidence>
<protein>
    <submittedName>
        <fullName evidence="3">MarR family transcriptional regulator</fullName>
    </submittedName>
</protein>
<keyword evidence="4" id="KW-1185">Reference proteome</keyword>
<dbReference type="InterPro" id="IPR039422">
    <property type="entry name" value="MarR/SlyA-like"/>
</dbReference>
<dbReference type="InterPro" id="IPR036388">
    <property type="entry name" value="WH-like_DNA-bd_sf"/>
</dbReference>
<feature type="region of interest" description="Disordered" evidence="1">
    <location>
        <begin position="1"/>
        <end position="22"/>
    </location>
</feature>
<dbReference type="InterPro" id="IPR036390">
    <property type="entry name" value="WH_DNA-bd_sf"/>
</dbReference>
<organism evidence="3 4">
    <name type="scientific">Microbacterium caowuchunii</name>
    <dbReference type="NCBI Taxonomy" id="2614638"/>
    <lineage>
        <taxon>Bacteria</taxon>
        <taxon>Bacillati</taxon>
        <taxon>Actinomycetota</taxon>
        <taxon>Actinomycetes</taxon>
        <taxon>Micrococcales</taxon>
        <taxon>Microbacteriaceae</taxon>
        <taxon>Microbacterium</taxon>
    </lineage>
</organism>
<feature type="domain" description="HTH marR-type" evidence="2">
    <location>
        <begin position="42"/>
        <end position="144"/>
    </location>
</feature>
<evidence type="ECO:0000256" key="1">
    <source>
        <dbReference type="SAM" id="MobiDB-lite"/>
    </source>
</evidence>
<reference evidence="4" key="1">
    <citation type="submission" date="2019-09" db="EMBL/GenBank/DDBJ databases">
        <title>Mumia zhuanghuii sp. nov. isolated from the intestinal contents of plateau pika (Ochotona curzoniae) in the Qinghai-Tibet plateau of China.</title>
        <authorList>
            <person name="Tian Z."/>
        </authorList>
    </citation>
    <scope>NUCLEOTIDE SEQUENCE [LARGE SCALE GENOMIC DNA]</scope>
    <source>
        <strain evidence="4">L-033</strain>
    </source>
</reference>
<dbReference type="Gene3D" id="1.10.10.10">
    <property type="entry name" value="Winged helix-like DNA-binding domain superfamily/Winged helix DNA-binding domain"/>
    <property type="match status" value="1"/>
</dbReference>
<evidence type="ECO:0000259" key="2">
    <source>
        <dbReference type="SMART" id="SM00347"/>
    </source>
</evidence>
<name>A0A5N0TEL8_9MICO</name>